<reference evidence="3 4" key="1">
    <citation type="journal article" date="2017" name="Gigascience">
        <title>Genome sequence of the small brown planthopper, Laodelphax striatellus.</title>
        <authorList>
            <person name="Zhu J."/>
            <person name="Jiang F."/>
            <person name="Wang X."/>
            <person name="Yang P."/>
            <person name="Bao Y."/>
            <person name="Zhao W."/>
            <person name="Wang W."/>
            <person name="Lu H."/>
            <person name="Wang Q."/>
            <person name="Cui N."/>
            <person name="Li J."/>
            <person name="Chen X."/>
            <person name="Luo L."/>
            <person name="Yu J."/>
            <person name="Kang L."/>
            <person name="Cui F."/>
        </authorList>
    </citation>
    <scope>NUCLEOTIDE SEQUENCE [LARGE SCALE GENOMIC DNA]</scope>
    <source>
        <strain evidence="3">Lst14</strain>
    </source>
</reference>
<proteinExistence type="predicted"/>
<keyword evidence="2" id="KW-0732">Signal</keyword>
<feature type="compositionally biased region" description="Basic and acidic residues" evidence="1">
    <location>
        <begin position="139"/>
        <end position="149"/>
    </location>
</feature>
<evidence type="ECO:0000313" key="4">
    <source>
        <dbReference type="Proteomes" id="UP000291343"/>
    </source>
</evidence>
<gene>
    <name evidence="3" type="ORF">LSTR_LSTR014738</name>
</gene>
<dbReference type="EMBL" id="QKKF02023148">
    <property type="protein sequence ID" value="RZF37849.1"/>
    <property type="molecule type" value="Genomic_DNA"/>
</dbReference>
<dbReference type="InParanoid" id="A0A482WW56"/>
<feature type="compositionally biased region" description="Low complexity" evidence="1">
    <location>
        <begin position="150"/>
        <end position="168"/>
    </location>
</feature>
<name>A0A482WW56_LAOST</name>
<evidence type="ECO:0000313" key="3">
    <source>
        <dbReference type="EMBL" id="RZF37849.1"/>
    </source>
</evidence>
<accession>A0A482WW56</accession>
<sequence length="168" mass="19195">MKSGQFVVYLLLMILVVPCSCGRHRRHHRTETKEEEEKPLNKFRPNIYYTAPPLLMPGFEAADGPALYTPSKYPGFQAYIRRYPQIFMEALDKPNLPQYFSRAMELDQNVRTIVMTTPDGFPDYVSALLDVYSDIEEGIRTKKDQDRSSSDTSGSSGSRSRSRSVSEN</sequence>
<dbReference type="AlphaFoldDB" id="A0A482WW56"/>
<protein>
    <submittedName>
        <fullName evidence="3">Uncharacterized protein</fullName>
    </submittedName>
</protein>
<feature type="region of interest" description="Disordered" evidence="1">
    <location>
        <begin position="139"/>
        <end position="168"/>
    </location>
</feature>
<organism evidence="3 4">
    <name type="scientific">Laodelphax striatellus</name>
    <name type="common">Small brown planthopper</name>
    <name type="synonym">Delphax striatella</name>
    <dbReference type="NCBI Taxonomy" id="195883"/>
    <lineage>
        <taxon>Eukaryota</taxon>
        <taxon>Metazoa</taxon>
        <taxon>Ecdysozoa</taxon>
        <taxon>Arthropoda</taxon>
        <taxon>Hexapoda</taxon>
        <taxon>Insecta</taxon>
        <taxon>Pterygota</taxon>
        <taxon>Neoptera</taxon>
        <taxon>Paraneoptera</taxon>
        <taxon>Hemiptera</taxon>
        <taxon>Auchenorrhyncha</taxon>
        <taxon>Fulgoroidea</taxon>
        <taxon>Delphacidae</taxon>
        <taxon>Criomorphinae</taxon>
        <taxon>Laodelphax</taxon>
    </lineage>
</organism>
<keyword evidence="4" id="KW-1185">Reference proteome</keyword>
<comment type="caution">
    <text evidence="3">The sequence shown here is derived from an EMBL/GenBank/DDBJ whole genome shotgun (WGS) entry which is preliminary data.</text>
</comment>
<feature type="signal peptide" evidence="2">
    <location>
        <begin position="1"/>
        <end position="21"/>
    </location>
</feature>
<dbReference type="Proteomes" id="UP000291343">
    <property type="component" value="Unassembled WGS sequence"/>
</dbReference>
<feature type="chain" id="PRO_5019746542" evidence="2">
    <location>
        <begin position="22"/>
        <end position="168"/>
    </location>
</feature>
<evidence type="ECO:0000256" key="1">
    <source>
        <dbReference type="SAM" id="MobiDB-lite"/>
    </source>
</evidence>
<evidence type="ECO:0000256" key="2">
    <source>
        <dbReference type="SAM" id="SignalP"/>
    </source>
</evidence>
<dbReference type="OrthoDB" id="10531999at2759"/>